<proteinExistence type="inferred from homology"/>
<evidence type="ECO:0000256" key="4">
    <source>
        <dbReference type="ARBA" id="ARBA00022475"/>
    </source>
</evidence>
<keyword evidence="3" id="KW-0813">Transport</keyword>
<organism evidence="11 12">
    <name type="scientific">Paenibacillus silagei</name>
    <dbReference type="NCBI Taxonomy" id="1670801"/>
    <lineage>
        <taxon>Bacteria</taxon>
        <taxon>Bacillati</taxon>
        <taxon>Bacillota</taxon>
        <taxon>Bacilli</taxon>
        <taxon>Bacillales</taxon>
        <taxon>Paenibacillaceae</taxon>
        <taxon>Paenibacillus</taxon>
    </lineage>
</organism>
<keyword evidence="12" id="KW-1185">Reference proteome</keyword>
<dbReference type="InterPro" id="IPR017871">
    <property type="entry name" value="ABC_transporter-like_CS"/>
</dbReference>
<accession>A0ABS4NRT6</accession>
<protein>
    <submittedName>
        <fullName evidence="11">Nickel transport system ATP-binding protein</fullName>
    </submittedName>
</protein>
<comment type="caution">
    <text evidence="11">The sequence shown here is derived from an EMBL/GenBank/DDBJ whole genome shotgun (WGS) entry which is preliminary data.</text>
</comment>
<comment type="subcellular location">
    <subcellularLocation>
        <location evidence="1">Cell membrane</location>
        <topology evidence="1">Peripheral membrane protein</topology>
    </subcellularLocation>
</comment>
<evidence type="ECO:0000256" key="1">
    <source>
        <dbReference type="ARBA" id="ARBA00004202"/>
    </source>
</evidence>
<dbReference type="SUPFAM" id="SSF52540">
    <property type="entry name" value="P-loop containing nucleoside triphosphate hydrolases"/>
    <property type="match status" value="1"/>
</dbReference>
<dbReference type="InterPro" id="IPR003593">
    <property type="entry name" value="AAA+_ATPase"/>
</dbReference>
<evidence type="ECO:0000256" key="3">
    <source>
        <dbReference type="ARBA" id="ARBA00022448"/>
    </source>
</evidence>
<dbReference type="Gene3D" id="3.40.50.300">
    <property type="entry name" value="P-loop containing nucleotide triphosphate hydrolases"/>
    <property type="match status" value="1"/>
</dbReference>
<keyword evidence="6" id="KW-0547">Nucleotide-binding</keyword>
<evidence type="ECO:0000313" key="11">
    <source>
        <dbReference type="EMBL" id="MBP2112762.1"/>
    </source>
</evidence>
<sequence length="265" mass="29870">MRIWDHTTGKVVVYNSSFQVSQGRCLAIVGESGSGKSVTCRAIMRLNTFKMRQSGNIRLNGVDLAELSEADMRRHRGRHLCLIMQNGMRAFDPSSPVGSHFRDTLWQHYGWSRSQITSRMAKAMGSVRLQDPVALMNKYPHQLSGGMLQRMMIALAIVLEPTLIIADEPTSALDTLSQYEVMEQLIALRAETGCAMIFVSHDLSLVQRIADDIVVMRDGEILEHGTTADIFSGTRHEYTRHLLEAKQRLNRNFSNRMGGLQHVDR</sequence>
<evidence type="ECO:0000256" key="5">
    <source>
        <dbReference type="ARBA" id="ARBA00022519"/>
    </source>
</evidence>
<feature type="domain" description="ABC transporter" evidence="10">
    <location>
        <begin position="1"/>
        <end position="243"/>
    </location>
</feature>
<dbReference type="PANTHER" id="PTHR43297:SF14">
    <property type="entry name" value="ATPASE AAA-TYPE CORE DOMAIN-CONTAINING PROTEIN"/>
    <property type="match status" value="1"/>
</dbReference>
<dbReference type="CDD" id="cd03257">
    <property type="entry name" value="ABC_NikE_OppD_transporters"/>
    <property type="match status" value="1"/>
</dbReference>
<dbReference type="PROSITE" id="PS50893">
    <property type="entry name" value="ABC_TRANSPORTER_2"/>
    <property type="match status" value="1"/>
</dbReference>
<keyword evidence="5" id="KW-0997">Cell inner membrane</keyword>
<dbReference type="NCBIfam" id="NF047578">
    <property type="entry name" value="opine_ATP_CntD"/>
    <property type="match status" value="1"/>
</dbReference>
<evidence type="ECO:0000256" key="6">
    <source>
        <dbReference type="ARBA" id="ARBA00022741"/>
    </source>
</evidence>
<dbReference type="PROSITE" id="PS00211">
    <property type="entry name" value="ABC_TRANSPORTER_1"/>
    <property type="match status" value="1"/>
</dbReference>
<dbReference type="EMBL" id="JAGGLV010000008">
    <property type="protein sequence ID" value="MBP2112762.1"/>
    <property type="molecule type" value="Genomic_DNA"/>
</dbReference>
<keyword evidence="9" id="KW-0472">Membrane</keyword>
<gene>
    <name evidence="11" type="ORF">J2Z70_002916</name>
</gene>
<name>A0ABS4NRT6_9BACL</name>
<evidence type="ECO:0000256" key="9">
    <source>
        <dbReference type="ARBA" id="ARBA00023136"/>
    </source>
</evidence>
<dbReference type="InterPro" id="IPR050388">
    <property type="entry name" value="ABC_Ni/Peptide_Import"/>
</dbReference>
<evidence type="ECO:0000256" key="8">
    <source>
        <dbReference type="ARBA" id="ARBA00022967"/>
    </source>
</evidence>
<dbReference type="GO" id="GO:0005524">
    <property type="term" value="F:ATP binding"/>
    <property type="evidence" value="ECO:0007669"/>
    <property type="project" value="UniProtKB-KW"/>
</dbReference>
<evidence type="ECO:0000259" key="10">
    <source>
        <dbReference type="PROSITE" id="PS50893"/>
    </source>
</evidence>
<keyword evidence="8" id="KW-1278">Translocase</keyword>
<dbReference type="Proteomes" id="UP000773462">
    <property type="component" value="Unassembled WGS sequence"/>
</dbReference>
<evidence type="ECO:0000313" key="12">
    <source>
        <dbReference type="Proteomes" id="UP000773462"/>
    </source>
</evidence>
<dbReference type="Pfam" id="PF00005">
    <property type="entry name" value="ABC_tran"/>
    <property type="match status" value="1"/>
</dbReference>
<dbReference type="InterPro" id="IPR027417">
    <property type="entry name" value="P-loop_NTPase"/>
</dbReference>
<keyword evidence="4" id="KW-1003">Cell membrane</keyword>
<dbReference type="SMART" id="SM00382">
    <property type="entry name" value="AAA"/>
    <property type="match status" value="1"/>
</dbReference>
<dbReference type="PANTHER" id="PTHR43297">
    <property type="entry name" value="OLIGOPEPTIDE TRANSPORT ATP-BINDING PROTEIN APPD"/>
    <property type="match status" value="1"/>
</dbReference>
<comment type="similarity">
    <text evidence="2">Belongs to the ABC transporter superfamily.</text>
</comment>
<dbReference type="InterPro" id="IPR003439">
    <property type="entry name" value="ABC_transporter-like_ATP-bd"/>
</dbReference>
<dbReference type="NCBIfam" id="NF047576">
    <property type="entry name" value="opine_ATP_CntF"/>
    <property type="match status" value="1"/>
</dbReference>
<evidence type="ECO:0000256" key="7">
    <source>
        <dbReference type="ARBA" id="ARBA00022840"/>
    </source>
</evidence>
<keyword evidence="7 11" id="KW-0067">ATP-binding</keyword>
<evidence type="ECO:0000256" key="2">
    <source>
        <dbReference type="ARBA" id="ARBA00005417"/>
    </source>
</evidence>
<reference evidence="11 12" key="1">
    <citation type="submission" date="2021-03" db="EMBL/GenBank/DDBJ databases">
        <title>Genomic Encyclopedia of Type Strains, Phase IV (KMG-IV): sequencing the most valuable type-strain genomes for metagenomic binning, comparative biology and taxonomic classification.</title>
        <authorList>
            <person name="Goeker M."/>
        </authorList>
    </citation>
    <scope>NUCLEOTIDE SEQUENCE [LARGE SCALE GENOMIC DNA]</scope>
    <source>
        <strain evidence="11 12">DSM 101953</strain>
    </source>
</reference>